<feature type="transmembrane region" description="Helical" evidence="2">
    <location>
        <begin position="177"/>
        <end position="194"/>
    </location>
</feature>
<feature type="transmembrane region" description="Helical" evidence="2">
    <location>
        <begin position="249"/>
        <end position="271"/>
    </location>
</feature>
<dbReference type="AlphaFoldDB" id="A0AB33ITM8"/>
<keyword evidence="2" id="KW-1133">Transmembrane helix</keyword>
<dbReference type="InterPro" id="IPR025367">
    <property type="entry name" value="DUF4271"/>
</dbReference>
<feature type="transmembrane region" description="Helical" evidence="2">
    <location>
        <begin position="124"/>
        <end position="140"/>
    </location>
</feature>
<evidence type="ECO:0000256" key="1">
    <source>
        <dbReference type="SAM" id="MobiDB-lite"/>
    </source>
</evidence>
<gene>
    <name evidence="3" type="ORF">GTC17253_18780</name>
</gene>
<feature type="transmembrane region" description="Helical" evidence="2">
    <location>
        <begin position="306"/>
        <end position="329"/>
    </location>
</feature>
<reference evidence="3" key="1">
    <citation type="submission" date="2024-07" db="EMBL/GenBank/DDBJ databases">
        <title>Complete genome sequence of Prevotella sp. YM-2024 GTC17253.</title>
        <authorList>
            <person name="Hayashi M."/>
            <person name="Muto Y."/>
            <person name="Tanaka K."/>
            <person name="Niwa H."/>
        </authorList>
    </citation>
    <scope>NUCLEOTIDE SEQUENCE</scope>
    <source>
        <strain evidence="3">GTC17253</strain>
    </source>
</reference>
<evidence type="ECO:0000313" key="3">
    <source>
        <dbReference type="EMBL" id="BFO71912.1"/>
    </source>
</evidence>
<keyword evidence="2" id="KW-0472">Membrane</keyword>
<dbReference type="Pfam" id="PF14093">
    <property type="entry name" value="DUF4271"/>
    <property type="match status" value="1"/>
</dbReference>
<name>A0AB33ITM8_9BACT</name>
<proteinExistence type="predicted"/>
<dbReference type="EMBL" id="AP035785">
    <property type="protein sequence ID" value="BFO71912.1"/>
    <property type="molecule type" value="Genomic_DNA"/>
</dbReference>
<evidence type="ECO:0000256" key="2">
    <source>
        <dbReference type="SAM" id="Phobius"/>
    </source>
</evidence>
<protein>
    <recommendedName>
        <fullName evidence="4">DUF4271 domain-containing protein</fullName>
    </recommendedName>
</protein>
<evidence type="ECO:0008006" key="4">
    <source>
        <dbReference type="Google" id="ProtNLM"/>
    </source>
</evidence>
<keyword evidence="2" id="KW-0812">Transmembrane</keyword>
<feature type="transmembrane region" description="Helical" evidence="2">
    <location>
        <begin position="214"/>
        <end position="237"/>
    </location>
</feature>
<sequence length="340" mass="39062">MWQQADSTAVAEQEAQSVSTTARPHKQLTPAQVLSWLPKNATPEQQDSAIQAHIKPSEIHWSNQPDTLHLPGHPVGRSFRDVSLPKYYKESFFSKDSLFHPELRGGRPGVAGDPVPYTVAGDNLITSILLGSFILTMLAFSQSRRFILRQAKNFFYVQHSDRPAAVSETGGEMRFQIFLIFQTCLLLSLLYFFYTKAQLNDTFVIEQYQVIGIYTGFIASYFLLKIILYSFINWVFFDRRRNIQWLHSYLFIGAMEGVVLFPAIMLLAFFNLTVSTISIYVIIVLVLLKLLLFYKSHLIFFRGRTFFVQNFLYFCALEILPLLALWGALVTMNGYLKINF</sequence>
<organism evidence="3">
    <name type="scientific">Prevotella sp. GTC17253</name>
    <dbReference type="NCBI Taxonomy" id="3236793"/>
    <lineage>
        <taxon>Bacteria</taxon>
        <taxon>Pseudomonadati</taxon>
        <taxon>Bacteroidota</taxon>
        <taxon>Bacteroidia</taxon>
        <taxon>Bacteroidales</taxon>
        <taxon>Prevotellaceae</taxon>
        <taxon>Prevotella</taxon>
    </lineage>
</organism>
<feature type="transmembrane region" description="Helical" evidence="2">
    <location>
        <begin position="277"/>
        <end position="294"/>
    </location>
</feature>
<accession>A0AB33ITM8</accession>
<feature type="region of interest" description="Disordered" evidence="1">
    <location>
        <begin position="1"/>
        <end position="25"/>
    </location>
</feature>